<keyword evidence="4 7" id="KW-0863">Zinc-finger</keyword>
<dbReference type="InterPro" id="IPR013087">
    <property type="entry name" value="Znf_C2H2_type"/>
</dbReference>
<evidence type="ECO:0000256" key="3">
    <source>
        <dbReference type="ARBA" id="ARBA00022737"/>
    </source>
</evidence>
<evidence type="ECO:0000256" key="2">
    <source>
        <dbReference type="ARBA" id="ARBA00022723"/>
    </source>
</evidence>
<reference evidence="10 11" key="1">
    <citation type="journal article" date="2019" name="Sci. Rep.">
        <title>Orb-weaving spider Araneus ventricosus genome elucidates the spidroin gene catalogue.</title>
        <authorList>
            <person name="Kono N."/>
            <person name="Nakamura H."/>
            <person name="Ohtoshi R."/>
            <person name="Moran D.A.P."/>
            <person name="Shinohara A."/>
            <person name="Yoshida Y."/>
            <person name="Fujiwara M."/>
            <person name="Mori M."/>
            <person name="Tomita M."/>
            <person name="Arakawa K."/>
        </authorList>
    </citation>
    <scope>NUCLEOTIDE SEQUENCE [LARGE SCALE GENOMIC DNA]</scope>
</reference>
<feature type="domain" description="C2H2-type" evidence="9">
    <location>
        <begin position="573"/>
        <end position="600"/>
    </location>
</feature>
<dbReference type="OrthoDB" id="10647358at2759"/>
<dbReference type="PANTHER" id="PTHR24381">
    <property type="entry name" value="ZINC FINGER PROTEIN"/>
    <property type="match status" value="1"/>
</dbReference>
<dbReference type="PROSITE" id="PS50157">
    <property type="entry name" value="ZINC_FINGER_C2H2_2"/>
    <property type="match status" value="1"/>
</dbReference>
<dbReference type="Proteomes" id="UP000499080">
    <property type="component" value="Unassembled WGS sequence"/>
</dbReference>
<dbReference type="SMART" id="SM00355">
    <property type="entry name" value="ZnF_C2H2"/>
    <property type="match status" value="5"/>
</dbReference>
<dbReference type="GO" id="GO:0000977">
    <property type="term" value="F:RNA polymerase II transcription regulatory region sequence-specific DNA binding"/>
    <property type="evidence" value="ECO:0007669"/>
    <property type="project" value="TreeGrafter"/>
</dbReference>
<feature type="region of interest" description="Disordered" evidence="8">
    <location>
        <begin position="361"/>
        <end position="398"/>
    </location>
</feature>
<feature type="compositionally biased region" description="Low complexity" evidence="8">
    <location>
        <begin position="387"/>
        <end position="398"/>
    </location>
</feature>
<proteinExistence type="predicted"/>
<feature type="non-terminal residue" evidence="10">
    <location>
        <position position="702"/>
    </location>
</feature>
<dbReference type="EMBL" id="BGPR01092441">
    <property type="protein sequence ID" value="GBM27228.1"/>
    <property type="molecule type" value="Genomic_DNA"/>
</dbReference>
<keyword evidence="3" id="KW-0677">Repeat</keyword>
<feature type="compositionally biased region" description="Polar residues" evidence="8">
    <location>
        <begin position="642"/>
        <end position="654"/>
    </location>
</feature>
<dbReference type="PANTHER" id="PTHR24381:SF393">
    <property type="entry name" value="CHROMATIN-LINKED ADAPTOR FOR MSL PROTEINS, ISOFORM B"/>
    <property type="match status" value="1"/>
</dbReference>
<dbReference type="PROSITE" id="PS00028">
    <property type="entry name" value="ZINC_FINGER_C2H2_1"/>
    <property type="match status" value="1"/>
</dbReference>
<comment type="caution">
    <text evidence="10">The sequence shown here is derived from an EMBL/GenBank/DDBJ whole genome shotgun (WGS) entry which is preliminary data.</text>
</comment>
<evidence type="ECO:0000256" key="8">
    <source>
        <dbReference type="SAM" id="MobiDB-lite"/>
    </source>
</evidence>
<evidence type="ECO:0000256" key="7">
    <source>
        <dbReference type="PROSITE-ProRule" id="PRU00042"/>
    </source>
</evidence>
<name>A0A4Y2EGK4_ARAVE</name>
<evidence type="ECO:0000256" key="6">
    <source>
        <dbReference type="ARBA" id="ARBA00023242"/>
    </source>
</evidence>
<keyword evidence="6" id="KW-0539">Nucleus</keyword>
<organism evidence="10 11">
    <name type="scientific">Araneus ventricosus</name>
    <name type="common">Orbweaver spider</name>
    <name type="synonym">Epeira ventricosa</name>
    <dbReference type="NCBI Taxonomy" id="182803"/>
    <lineage>
        <taxon>Eukaryota</taxon>
        <taxon>Metazoa</taxon>
        <taxon>Ecdysozoa</taxon>
        <taxon>Arthropoda</taxon>
        <taxon>Chelicerata</taxon>
        <taxon>Arachnida</taxon>
        <taxon>Araneae</taxon>
        <taxon>Araneomorphae</taxon>
        <taxon>Entelegynae</taxon>
        <taxon>Araneoidea</taxon>
        <taxon>Araneidae</taxon>
        <taxon>Araneus</taxon>
    </lineage>
</organism>
<evidence type="ECO:0000313" key="11">
    <source>
        <dbReference type="Proteomes" id="UP000499080"/>
    </source>
</evidence>
<evidence type="ECO:0000256" key="4">
    <source>
        <dbReference type="ARBA" id="ARBA00022771"/>
    </source>
</evidence>
<keyword evidence="11" id="KW-1185">Reference proteome</keyword>
<dbReference type="GO" id="GO:0005634">
    <property type="term" value="C:nucleus"/>
    <property type="evidence" value="ECO:0007669"/>
    <property type="project" value="UniProtKB-SubCell"/>
</dbReference>
<evidence type="ECO:0000256" key="5">
    <source>
        <dbReference type="ARBA" id="ARBA00022833"/>
    </source>
</evidence>
<feature type="compositionally biased region" description="Basic and acidic residues" evidence="8">
    <location>
        <begin position="590"/>
        <end position="605"/>
    </location>
</feature>
<evidence type="ECO:0000256" key="1">
    <source>
        <dbReference type="ARBA" id="ARBA00004123"/>
    </source>
</evidence>
<sequence>MTEPSSNSLDPSMDFLENLSCNDTSADSATDSSNVVSAHSASSVRVSPHHVLDFQHLSHENITFPEDVSLTPVSVKLFDIAKSSPICHRTRHQLQMKALTAASASPVLAISTEHSPVIGSLVPCDNLMVEDQASQSSVDQTPIGICSPLMGQTHGSNDLSYTIAKDTAQKSLASEPCLDSSSDSLVIDLERSEDTNQAEEKENNDPILVLNPSEEEKEELISAANIHDLRTKFPNCSGPSEVIRRPPTEPAFSSDLQTSTSHETVRLPFCATCKVEFLTEHTRSLHMNRVHGVQLTDTVIEIGYTCPHCKKQFSRLPDRRVHECTAIANDKRACELCAYVCTSGKAIRTHMWQVHGTKPIRRPRRVPVSQAEPGDIPDVPAIEDRSSGYGSNLSNSNTSSGDISAINNFSGNSFPTLDSNLPVEEVLKLIADTVNNITIGNEQTSAQNPDDSGNGNHDTSNSIVSSQNPDEPTRSQHTTCPPGSIQTDSSLLLLFPMVDPIRCTEEGCSTTYSTESWTSNKKSLKKHLREHHKIRITESFFWCAHCQDSFGKPSAHPCLRDEIIHRTSDSLSFFCSTCHKGFTSQLGLRNHEQAHRKREAEEQRPKLHIPNLGRRARPRLDPVPGEVTEGNIVNPDNALAPSVNQDFSLPQASDENNEGEEDSVFKIYLRRFRAMEQADLGPDDFHDIDELVNEYCVSVRAE</sequence>
<protein>
    <recommendedName>
        <fullName evidence="9">C2H2-type domain-containing protein</fullName>
    </recommendedName>
</protein>
<keyword evidence="5" id="KW-0862">Zinc</keyword>
<dbReference type="GO" id="GO:0000981">
    <property type="term" value="F:DNA-binding transcription factor activity, RNA polymerase II-specific"/>
    <property type="evidence" value="ECO:0007669"/>
    <property type="project" value="TreeGrafter"/>
</dbReference>
<feature type="region of interest" description="Disordered" evidence="8">
    <location>
        <begin position="632"/>
        <end position="660"/>
    </location>
</feature>
<accession>A0A4Y2EGK4</accession>
<keyword evidence="2" id="KW-0479">Metal-binding</keyword>
<evidence type="ECO:0000259" key="9">
    <source>
        <dbReference type="PROSITE" id="PS50157"/>
    </source>
</evidence>
<evidence type="ECO:0000313" key="10">
    <source>
        <dbReference type="EMBL" id="GBM27228.1"/>
    </source>
</evidence>
<gene>
    <name evidence="10" type="ORF">AVEN_217782_1</name>
</gene>
<feature type="region of interest" description="Disordered" evidence="8">
    <location>
        <begin position="590"/>
        <end position="620"/>
    </location>
</feature>
<dbReference type="GO" id="GO:0008270">
    <property type="term" value="F:zinc ion binding"/>
    <property type="evidence" value="ECO:0007669"/>
    <property type="project" value="UniProtKB-KW"/>
</dbReference>
<dbReference type="AlphaFoldDB" id="A0A4Y2EGK4"/>
<feature type="region of interest" description="Disordered" evidence="8">
    <location>
        <begin position="441"/>
        <end position="485"/>
    </location>
</feature>
<comment type="subcellular location">
    <subcellularLocation>
        <location evidence="1">Nucleus</location>
    </subcellularLocation>
</comment>